<sequence>MPDAAALVAAALAAARGTDVRAAERQLDRLVVGAGVPDGPAAVDAALTARLVRGVGRLWPRGWQPVDLVRIAMRRLGPAATSA</sequence>
<keyword evidence="2" id="KW-1185">Reference proteome</keyword>
<dbReference type="Proteomes" id="UP001596207">
    <property type="component" value="Unassembled WGS sequence"/>
</dbReference>
<name>A0ABW1HMZ8_9ACTN</name>
<organism evidence="1 2">
    <name type="scientific">Micromonospora harpali</name>
    <dbReference type="NCBI Taxonomy" id="1490225"/>
    <lineage>
        <taxon>Bacteria</taxon>
        <taxon>Bacillati</taxon>
        <taxon>Actinomycetota</taxon>
        <taxon>Actinomycetes</taxon>
        <taxon>Micromonosporales</taxon>
        <taxon>Micromonosporaceae</taxon>
        <taxon>Micromonospora</taxon>
    </lineage>
</organism>
<proteinExistence type="predicted"/>
<reference evidence="2" key="1">
    <citation type="journal article" date="2019" name="Int. J. Syst. Evol. Microbiol.">
        <title>The Global Catalogue of Microorganisms (GCM) 10K type strain sequencing project: providing services to taxonomists for standard genome sequencing and annotation.</title>
        <authorList>
            <consortium name="The Broad Institute Genomics Platform"/>
            <consortium name="The Broad Institute Genome Sequencing Center for Infectious Disease"/>
            <person name="Wu L."/>
            <person name="Ma J."/>
        </authorList>
    </citation>
    <scope>NUCLEOTIDE SEQUENCE [LARGE SCALE GENOMIC DNA]</scope>
    <source>
        <strain evidence="2">CGMCC 4.7173</strain>
    </source>
</reference>
<protein>
    <submittedName>
        <fullName evidence="1">Uncharacterized protein</fullName>
    </submittedName>
</protein>
<evidence type="ECO:0000313" key="1">
    <source>
        <dbReference type="EMBL" id="MFC5942610.1"/>
    </source>
</evidence>
<feature type="non-terminal residue" evidence="1">
    <location>
        <position position="83"/>
    </location>
</feature>
<accession>A0ABW1HMZ8</accession>
<comment type="caution">
    <text evidence="1">The sequence shown here is derived from an EMBL/GenBank/DDBJ whole genome shotgun (WGS) entry which is preliminary data.</text>
</comment>
<gene>
    <name evidence="1" type="ORF">ACFPZ4_14145</name>
</gene>
<evidence type="ECO:0000313" key="2">
    <source>
        <dbReference type="Proteomes" id="UP001596207"/>
    </source>
</evidence>
<dbReference type="EMBL" id="JBHSQQ010000070">
    <property type="protein sequence ID" value="MFC5942610.1"/>
    <property type="molecule type" value="Genomic_DNA"/>
</dbReference>